<feature type="compositionally biased region" description="Polar residues" evidence="1">
    <location>
        <begin position="175"/>
        <end position="185"/>
    </location>
</feature>
<feature type="region of interest" description="Disordered" evidence="1">
    <location>
        <begin position="131"/>
        <end position="185"/>
    </location>
</feature>
<gene>
    <name evidence="2" type="ORF">OOU_Y34scaffold00033g55</name>
</gene>
<feature type="region of interest" description="Disordered" evidence="1">
    <location>
        <begin position="50"/>
        <end position="109"/>
    </location>
</feature>
<evidence type="ECO:0000313" key="2">
    <source>
        <dbReference type="EMBL" id="ELQ44990.1"/>
    </source>
</evidence>
<dbReference type="Proteomes" id="UP000011086">
    <property type="component" value="Unassembled WGS sequence"/>
</dbReference>
<dbReference type="EMBL" id="JH793622">
    <property type="protein sequence ID" value="ELQ44990.1"/>
    <property type="molecule type" value="Genomic_DNA"/>
</dbReference>
<organism evidence="2">
    <name type="scientific">Pyricularia oryzae (strain Y34)</name>
    <name type="common">Rice blast fungus</name>
    <name type="synonym">Magnaporthe oryzae</name>
    <dbReference type="NCBI Taxonomy" id="1143189"/>
    <lineage>
        <taxon>Eukaryota</taxon>
        <taxon>Fungi</taxon>
        <taxon>Dikarya</taxon>
        <taxon>Ascomycota</taxon>
        <taxon>Pezizomycotina</taxon>
        <taxon>Sordariomycetes</taxon>
        <taxon>Sordariomycetidae</taxon>
        <taxon>Magnaporthales</taxon>
        <taxon>Pyriculariaceae</taxon>
        <taxon>Pyricularia</taxon>
    </lineage>
</organism>
<accession>A0AA97PA92</accession>
<protein>
    <submittedName>
        <fullName evidence="2">Uncharacterized protein</fullName>
    </submittedName>
</protein>
<name>A0AA97PA92_PYRO3</name>
<proteinExistence type="predicted"/>
<feature type="compositionally biased region" description="Gly residues" evidence="1">
    <location>
        <begin position="149"/>
        <end position="159"/>
    </location>
</feature>
<dbReference type="AlphaFoldDB" id="A0AA97PA92"/>
<sequence>MVTAYWNWNTASSQSYLAANRIIERPDWASIAMGIRNLLSCCGGWTRSESIGSKDLSDPSDRFTAARPRAPAITITTSDGDSSSFGTTGLRQPRDSASGRKRSLKPIDEEEQAAIRRYKSLVQDRKPSELNSLYFGEEGPGSDMVGRRVSGGGGGGGGVQQQESKGKASSMPYGNDSSGFPNNGVSSGHGGLVMYQHVTSGGSLQYDYAGTREDY</sequence>
<evidence type="ECO:0000256" key="1">
    <source>
        <dbReference type="SAM" id="MobiDB-lite"/>
    </source>
</evidence>
<feature type="compositionally biased region" description="Low complexity" evidence="1">
    <location>
        <begin position="73"/>
        <end position="89"/>
    </location>
</feature>
<reference evidence="2" key="1">
    <citation type="journal article" date="2012" name="PLoS Genet.">
        <title>Comparative analysis of the genomes of two field isolates of the rice blast fungus Magnaporthe oryzae.</title>
        <authorList>
            <person name="Xue M."/>
            <person name="Yang J."/>
            <person name="Li Z."/>
            <person name="Hu S."/>
            <person name="Yao N."/>
            <person name="Dean R.A."/>
            <person name="Zhao W."/>
            <person name="Shen M."/>
            <person name="Zhang H."/>
            <person name="Li C."/>
            <person name="Liu L."/>
            <person name="Cao L."/>
            <person name="Xu X."/>
            <person name="Xing Y."/>
            <person name="Hsiang T."/>
            <person name="Zhang Z."/>
            <person name="Xu J.R."/>
            <person name="Peng Y.L."/>
        </authorList>
    </citation>
    <scope>NUCLEOTIDE SEQUENCE</scope>
    <source>
        <strain evidence="2">Y34</strain>
    </source>
</reference>